<proteinExistence type="predicted"/>
<evidence type="ECO:0000259" key="1">
    <source>
        <dbReference type="Pfam" id="PF01872"/>
    </source>
</evidence>
<dbReference type="InterPro" id="IPR002734">
    <property type="entry name" value="RibDG_C"/>
</dbReference>
<name>A0A919Q8Q9_9ACTN</name>
<protein>
    <submittedName>
        <fullName evidence="2">Pyrimidine reductase</fullName>
    </submittedName>
</protein>
<dbReference type="EMBL" id="BOOA01000009">
    <property type="protein sequence ID" value="GIH23274.1"/>
    <property type="molecule type" value="Genomic_DNA"/>
</dbReference>
<keyword evidence="3" id="KW-1185">Reference proteome</keyword>
<gene>
    <name evidence="2" type="ORF">Aph01nite_15840</name>
</gene>
<evidence type="ECO:0000313" key="3">
    <source>
        <dbReference type="Proteomes" id="UP000640052"/>
    </source>
</evidence>
<dbReference type="GO" id="GO:0009231">
    <property type="term" value="P:riboflavin biosynthetic process"/>
    <property type="evidence" value="ECO:0007669"/>
    <property type="project" value="InterPro"/>
</dbReference>
<dbReference type="PANTHER" id="PTHR38011">
    <property type="entry name" value="DIHYDROFOLATE REDUCTASE FAMILY PROTEIN (AFU_ORTHOLOGUE AFUA_8G06820)"/>
    <property type="match status" value="1"/>
</dbReference>
<dbReference type="Pfam" id="PF01872">
    <property type="entry name" value="RibD_C"/>
    <property type="match status" value="1"/>
</dbReference>
<organism evidence="2 3">
    <name type="scientific">Acrocarpospora phusangensis</name>
    <dbReference type="NCBI Taxonomy" id="1070424"/>
    <lineage>
        <taxon>Bacteria</taxon>
        <taxon>Bacillati</taxon>
        <taxon>Actinomycetota</taxon>
        <taxon>Actinomycetes</taxon>
        <taxon>Streptosporangiales</taxon>
        <taxon>Streptosporangiaceae</taxon>
        <taxon>Acrocarpospora</taxon>
    </lineage>
</organism>
<dbReference type="InterPro" id="IPR050765">
    <property type="entry name" value="Riboflavin_Biosynth_HTPR"/>
</dbReference>
<dbReference type="PANTHER" id="PTHR38011:SF11">
    <property type="entry name" value="2,5-DIAMINO-6-RIBOSYLAMINO-4(3H)-PYRIMIDINONE 5'-PHOSPHATE REDUCTASE"/>
    <property type="match status" value="1"/>
</dbReference>
<reference evidence="2" key="1">
    <citation type="submission" date="2021-01" db="EMBL/GenBank/DDBJ databases">
        <title>Whole genome shotgun sequence of Acrocarpospora phusangensis NBRC 108782.</title>
        <authorList>
            <person name="Komaki H."/>
            <person name="Tamura T."/>
        </authorList>
    </citation>
    <scope>NUCLEOTIDE SEQUENCE</scope>
    <source>
        <strain evidence="2">NBRC 108782</strain>
    </source>
</reference>
<dbReference type="InterPro" id="IPR024072">
    <property type="entry name" value="DHFR-like_dom_sf"/>
</dbReference>
<dbReference type="Proteomes" id="UP000640052">
    <property type="component" value="Unassembled WGS sequence"/>
</dbReference>
<dbReference type="SUPFAM" id="SSF53597">
    <property type="entry name" value="Dihydrofolate reductase-like"/>
    <property type="match status" value="1"/>
</dbReference>
<feature type="domain" description="Bacterial bifunctional deaminase-reductase C-terminal" evidence="1">
    <location>
        <begin position="2"/>
        <end position="172"/>
    </location>
</feature>
<accession>A0A919Q8Q9</accession>
<comment type="caution">
    <text evidence="2">The sequence shown here is derived from an EMBL/GenBank/DDBJ whole genome shotgun (WGS) entry which is preliminary data.</text>
</comment>
<dbReference type="AlphaFoldDB" id="A0A919Q8Q9"/>
<sequence length="179" mass="19921">MRKIITSTFVSLDGFIDNPHLWSLNYWNDEAARVALDQLLGSDILLMGRATYDGFADSWPNRSGDPFSDHINAMDKYVVTSTLEKADWDNTTIIPGDDLVAEVTRLKEQDGGDILIYGCGRLTDALRENGLLDEYRLWIHPVVIGEGQRVFAEGTKATFTLAGSETFESGVTILTYKPV</sequence>
<dbReference type="Gene3D" id="3.40.430.10">
    <property type="entry name" value="Dihydrofolate Reductase, subunit A"/>
    <property type="match status" value="1"/>
</dbReference>
<dbReference type="GO" id="GO:0008703">
    <property type="term" value="F:5-amino-6-(5-phosphoribosylamino)uracil reductase activity"/>
    <property type="evidence" value="ECO:0007669"/>
    <property type="project" value="InterPro"/>
</dbReference>
<evidence type="ECO:0000313" key="2">
    <source>
        <dbReference type="EMBL" id="GIH23274.1"/>
    </source>
</evidence>
<dbReference type="RefSeq" id="WP_204040087.1">
    <property type="nucleotide sequence ID" value="NZ_BOOA01000009.1"/>
</dbReference>